<evidence type="ECO:0000313" key="3">
    <source>
        <dbReference type="Proteomes" id="UP001497516"/>
    </source>
</evidence>
<name>A0AAV2CEE5_9ROSI</name>
<evidence type="ECO:0000256" key="1">
    <source>
        <dbReference type="SAM" id="SignalP"/>
    </source>
</evidence>
<feature type="signal peptide" evidence="1">
    <location>
        <begin position="1"/>
        <end position="28"/>
    </location>
</feature>
<dbReference type="AlphaFoldDB" id="A0AAV2CEE5"/>
<protein>
    <recommendedName>
        <fullName evidence="4">RxLR effector protein</fullName>
    </recommendedName>
</protein>
<reference evidence="2 3" key="1">
    <citation type="submission" date="2024-04" db="EMBL/GenBank/DDBJ databases">
        <authorList>
            <person name="Fracassetti M."/>
        </authorList>
    </citation>
    <scope>NUCLEOTIDE SEQUENCE [LARGE SCALE GENOMIC DNA]</scope>
</reference>
<evidence type="ECO:0000313" key="2">
    <source>
        <dbReference type="EMBL" id="CAL1354787.1"/>
    </source>
</evidence>
<dbReference type="Proteomes" id="UP001497516">
    <property type="component" value="Chromosome 1"/>
</dbReference>
<keyword evidence="3" id="KW-1185">Reference proteome</keyword>
<sequence length="93" mass="9815">MGLKGCSIDGRLLLVAVILLALASQQVAVAVAASKQLGIGTTPRTKSMHNQTYAGHDEEQLKTVKVVGRTLLTLGKRDDPHNGGYFAETPTDA</sequence>
<keyword evidence="1" id="KW-0732">Signal</keyword>
<gene>
    <name evidence="2" type="ORF">LTRI10_LOCUS2577</name>
</gene>
<evidence type="ECO:0008006" key="4">
    <source>
        <dbReference type="Google" id="ProtNLM"/>
    </source>
</evidence>
<dbReference type="EMBL" id="OZ034813">
    <property type="protein sequence ID" value="CAL1354787.1"/>
    <property type="molecule type" value="Genomic_DNA"/>
</dbReference>
<proteinExistence type="predicted"/>
<feature type="chain" id="PRO_5043472115" description="RxLR effector protein" evidence="1">
    <location>
        <begin position="29"/>
        <end position="93"/>
    </location>
</feature>
<accession>A0AAV2CEE5</accession>
<organism evidence="2 3">
    <name type="scientific">Linum trigynum</name>
    <dbReference type="NCBI Taxonomy" id="586398"/>
    <lineage>
        <taxon>Eukaryota</taxon>
        <taxon>Viridiplantae</taxon>
        <taxon>Streptophyta</taxon>
        <taxon>Embryophyta</taxon>
        <taxon>Tracheophyta</taxon>
        <taxon>Spermatophyta</taxon>
        <taxon>Magnoliopsida</taxon>
        <taxon>eudicotyledons</taxon>
        <taxon>Gunneridae</taxon>
        <taxon>Pentapetalae</taxon>
        <taxon>rosids</taxon>
        <taxon>fabids</taxon>
        <taxon>Malpighiales</taxon>
        <taxon>Linaceae</taxon>
        <taxon>Linum</taxon>
    </lineage>
</organism>